<dbReference type="AlphaFoldDB" id="A0A8H6GCE5"/>
<evidence type="ECO:0000256" key="2">
    <source>
        <dbReference type="SAM" id="MobiDB-lite"/>
    </source>
</evidence>
<feature type="region of interest" description="Disordered" evidence="2">
    <location>
        <begin position="1"/>
        <end position="116"/>
    </location>
</feature>
<accession>A0A8H6GCE5</accession>
<protein>
    <submittedName>
        <fullName evidence="3">Uncharacterized protein</fullName>
    </submittedName>
</protein>
<organism evidence="3 4">
    <name type="scientific">Fusarium oxysporum f. sp. conglutinans</name>
    <dbReference type="NCBI Taxonomy" id="100902"/>
    <lineage>
        <taxon>Eukaryota</taxon>
        <taxon>Fungi</taxon>
        <taxon>Dikarya</taxon>
        <taxon>Ascomycota</taxon>
        <taxon>Pezizomycotina</taxon>
        <taxon>Sordariomycetes</taxon>
        <taxon>Hypocreomycetidae</taxon>
        <taxon>Hypocreales</taxon>
        <taxon>Nectriaceae</taxon>
        <taxon>Fusarium</taxon>
        <taxon>Fusarium oxysporum species complex</taxon>
    </lineage>
</organism>
<reference evidence="3" key="1">
    <citation type="journal article" date="2020" name="bioRxiv">
        <title>A chromosome-scale genome assembly for the Fusarium oxysporum strain Fo5176 to establish a model Arabidopsis-fungal pathosystem.</title>
        <authorList>
            <person name="Fokkens L."/>
            <person name="Guo L."/>
            <person name="Dora S."/>
            <person name="Wang B."/>
            <person name="Ye K."/>
            <person name="Sanchez-Rodriguez C."/>
            <person name="Croll D."/>
        </authorList>
    </citation>
    <scope>NUCLEOTIDE SEQUENCE [LARGE SCALE GENOMIC DNA]</scope>
    <source>
        <strain evidence="3">Fo5176</strain>
    </source>
</reference>
<feature type="compositionally biased region" description="Polar residues" evidence="2">
    <location>
        <begin position="35"/>
        <end position="61"/>
    </location>
</feature>
<evidence type="ECO:0000256" key="1">
    <source>
        <dbReference type="SAM" id="Coils"/>
    </source>
</evidence>
<keyword evidence="1" id="KW-0175">Coiled coil</keyword>
<name>A0A8H6GCE5_FUSOX</name>
<dbReference type="EMBL" id="JACDXP010000014">
    <property type="protein sequence ID" value="KAF6515427.1"/>
    <property type="molecule type" value="Genomic_DNA"/>
</dbReference>
<evidence type="ECO:0000313" key="4">
    <source>
        <dbReference type="Proteomes" id="UP000593570"/>
    </source>
</evidence>
<feature type="coiled-coil region" evidence="1">
    <location>
        <begin position="261"/>
        <end position="295"/>
    </location>
</feature>
<dbReference type="Proteomes" id="UP000593570">
    <property type="component" value="Unassembled WGS sequence"/>
</dbReference>
<gene>
    <name evidence="3" type="ORF">HZS61_005333</name>
</gene>
<proteinExistence type="predicted"/>
<comment type="caution">
    <text evidence="3">The sequence shown here is derived from an EMBL/GenBank/DDBJ whole genome shotgun (WGS) entry which is preliminary data.</text>
</comment>
<sequence>MPSKLSSARKRSRPSLNRRKEVEIQDDEPSDDSIRVNQNSAPAQVNGQYEARLSTSKSNSKAAEPNTCLRRSHHLPSRLVHDTPQSTIRHSGESEEHTTASFAESRMAPSVKRQRTDDVQSRLSQTSGLLDWNALLPSGNEFKESLKAASTALAPSIKSFEQLLTSINDEHSRLTAVRGSLSFQRDELAKDQRKAEDALKDVETSTATENQMLRDLEDVYNKYPGDKELLIFLEKRKKTSDEHQEVYTIVKSQLDKSSAGLSKTESELAMVTRRLSQLEAERAEVMKEKEGVDKAAKQLMVMSRFLEPGWQATLDMLEHVSGMTLCELPSLWGFHCCRRSITSQHSAPLGYTHPIVFVRI</sequence>
<feature type="compositionally biased region" description="Basic residues" evidence="2">
    <location>
        <begin position="7"/>
        <end position="17"/>
    </location>
</feature>
<evidence type="ECO:0000313" key="3">
    <source>
        <dbReference type="EMBL" id="KAF6515427.1"/>
    </source>
</evidence>